<reference evidence="3 4" key="1">
    <citation type="submission" date="2016-10" db="EMBL/GenBank/DDBJ databases">
        <authorList>
            <person name="de Groot N.N."/>
        </authorList>
    </citation>
    <scope>NUCLEOTIDE SEQUENCE [LARGE SCALE GENOMIC DNA]</scope>
    <source>
        <strain evidence="3 4">A-4</strain>
    </source>
</reference>
<dbReference type="SUPFAM" id="SSF54403">
    <property type="entry name" value="Cystatin/monellin"/>
    <property type="match status" value="2"/>
</dbReference>
<protein>
    <submittedName>
        <fullName evidence="3">Uncharacterized protein YpmB</fullName>
    </submittedName>
</protein>
<dbReference type="Proteomes" id="UP000182508">
    <property type="component" value="Unassembled WGS sequence"/>
</dbReference>
<dbReference type="eggNOG" id="COG5353">
    <property type="taxonomic scope" value="Bacteria"/>
</dbReference>
<evidence type="ECO:0000256" key="1">
    <source>
        <dbReference type="SAM" id="Phobius"/>
    </source>
</evidence>
<dbReference type="Pfam" id="PF17881">
    <property type="entry name" value="TseB"/>
    <property type="match status" value="1"/>
</dbReference>
<sequence>MKKLTPVKQYLLGFTLVFIALLIAIVAVFYSALSPRWQAEKEAQALAKEFAELKTITSVDVYNGKQAYYSVFGSNSKDEKEVVVISKEDQEIFVFEESEGISRKQAEKVAKSSGAKGISKVVFGLSNQEPIWEVTADNGFYLISFETGELIKKEGL</sequence>
<dbReference type="STRING" id="439219.SAMN02910293_01730"/>
<name>A0A1G6CQG9_9STRE</name>
<dbReference type="InterPro" id="IPR046350">
    <property type="entry name" value="Cystatin_sf"/>
</dbReference>
<evidence type="ECO:0000313" key="4">
    <source>
        <dbReference type="Proteomes" id="UP000182508"/>
    </source>
</evidence>
<feature type="domain" description="Cell wall elongation regulator TseB-like" evidence="2">
    <location>
        <begin position="42"/>
        <end position="85"/>
    </location>
</feature>
<keyword evidence="1" id="KW-0812">Transmembrane</keyword>
<keyword evidence="1" id="KW-1133">Transmembrane helix</keyword>
<keyword evidence="4" id="KW-1185">Reference proteome</keyword>
<dbReference type="InterPro" id="IPR041401">
    <property type="entry name" value="TseB-like_dom"/>
</dbReference>
<organism evidence="3 4">
    <name type="scientific">Streptococcus henryi</name>
    <dbReference type="NCBI Taxonomy" id="439219"/>
    <lineage>
        <taxon>Bacteria</taxon>
        <taxon>Bacillati</taxon>
        <taxon>Bacillota</taxon>
        <taxon>Bacilli</taxon>
        <taxon>Lactobacillales</taxon>
        <taxon>Streptococcaceae</taxon>
        <taxon>Streptococcus</taxon>
    </lineage>
</organism>
<dbReference type="AlphaFoldDB" id="A0A1G6CQG9"/>
<keyword evidence="1" id="KW-0472">Membrane</keyword>
<dbReference type="EMBL" id="FMXP01000025">
    <property type="protein sequence ID" value="SDB35143.1"/>
    <property type="molecule type" value="Genomic_DNA"/>
</dbReference>
<gene>
    <name evidence="3" type="ORF">SAMN02910293_01730</name>
</gene>
<evidence type="ECO:0000259" key="2">
    <source>
        <dbReference type="Pfam" id="PF17881"/>
    </source>
</evidence>
<evidence type="ECO:0000313" key="3">
    <source>
        <dbReference type="EMBL" id="SDB35143.1"/>
    </source>
</evidence>
<dbReference type="RefSeq" id="WP_018164471.1">
    <property type="nucleotide sequence ID" value="NZ_FMXP01000025.1"/>
</dbReference>
<feature type="transmembrane region" description="Helical" evidence="1">
    <location>
        <begin position="12"/>
        <end position="33"/>
    </location>
</feature>
<proteinExistence type="predicted"/>
<accession>A0A1G6CQG9</accession>
<dbReference type="Gene3D" id="3.10.450.40">
    <property type="match status" value="2"/>
</dbReference>